<dbReference type="AlphaFoldDB" id="J3NC99"/>
<dbReference type="GO" id="GO:0032440">
    <property type="term" value="F:2-alkenal reductase [NAD(P)H] activity"/>
    <property type="evidence" value="ECO:0007669"/>
    <property type="project" value="TreeGrafter"/>
</dbReference>
<dbReference type="HOGENOM" id="CLU_026673_29_1_1"/>
<dbReference type="PANTHER" id="PTHR43205">
    <property type="entry name" value="PROSTAGLANDIN REDUCTASE"/>
    <property type="match status" value="1"/>
</dbReference>
<dbReference type="Gramene" id="OB12G16070.1">
    <property type="protein sequence ID" value="OB12G16070.1"/>
    <property type="gene ID" value="OB12G16070"/>
</dbReference>
<dbReference type="PANTHER" id="PTHR43205:SF75">
    <property type="entry name" value="OS12G0226400 PROTEIN"/>
    <property type="match status" value="1"/>
</dbReference>
<organism evidence="4">
    <name type="scientific">Oryza brachyantha</name>
    <name type="common">malo sina</name>
    <dbReference type="NCBI Taxonomy" id="4533"/>
    <lineage>
        <taxon>Eukaryota</taxon>
        <taxon>Viridiplantae</taxon>
        <taxon>Streptophyta</taxon>
        <taxon>Embryophyta</taxon>
        <taxon>Tracheophyta</taxon>
        <taxon>Spermatophyta</taxon>
        <taxon>Magnoliopsida</taxon>
        <taxon>Liliopsida</taxon>
        <taxon>Poales</taxon>
        <taxon>Poaceae</taxon>
        <taxon>BOP clade</taxon>
        <taxon>Oryzoideae</taxon>
        <taxon>Oryzeae</taxon>
        <taxon>Oryzinae</taxon>
        <taxon>Oryza</taxon>
    </lineage>
</organism>
<dbReference type="InterPro" id="IPR013149">
    <property type="entry name" value="ADH-like_C"/>
</dbReference>
<protein>
    <recommendedName>
        <fullName evidence="3">Enoyl reductase (ER) domain-containing protein</fullName>
    </recommendedName>
</protein>
<evidence type="ECO:0000256" key="1">
    <source>
        <dbReference type="ARBA" id="ARBA00011738"/>
    </source>
</evidence>
<dbReference type="SMART" id="SM00829">
    <property type="entry name" value="PKS_ER"/>
    <property type="match status" value="1"/>
</dbReference>
<dbReference type="SUPFAM" id="SSF51735">
    <property type="entry name" value="NAD(P)-binding Rossmann-fold domains"/>
    <property type="match status" value="1"/>
</dbReference>
<proteinExistence type="predicted"/>
<dbReference type="SUPFAM" id="SSF50129">
    <property type="entry name" value="GroES-like"/>
    <property type="match status" value="1"/>
</dbReference>
<evidence type="ECO:0000259" key="3">
    <source>
        <dbReference type="SMART" id="SM00829"/>
    </source>
</evidence>
<dbReference type="KEGG" id="obr:102709126"/>
<dbReference type="InterPro" id="IPR045010">
    <property type="entry name" value="MDR_fam"/>
</dbReference>
<dbReference type="Proteomes" id="UP000006038">
    <property type="component" value="Chromosome 12"/>
</dbReference>
<evidence type="ECO:0000256" key="2">
    <source>
        <dbReference type="ARBA" id="ARBA00023002"/>
    </source>
</evidence>
<feature type="domain" description="Enoyl reductase (ER)" evidence="3">
    <location>
        <begin position="48"/>
        <end position="366"/>
    </location>
</feature>
<reference evidence="4" key="1">
    <citation type="journal article" date="2013" name="Nat. Commun.">
        <title>Whole-genome sequencing of Oryza brachyantha reveals mechanisms underlying Oryza genome evolution.</title>
        <authorList>
            <person name="Chen J."/>
            <person name="Huang Q."/>
            <person name="Gao D."/>
            <person name="Wang J."/>
            <person name="Lang Y."/>
            <person name="Liu T."/>
            <person name="Li B."/>
            <person name="Bai Z."/>
            <person name="Luis Goicoechea J."/>
            <person name="Liang C."/>
            <person name="Chen C."/>
            <person name="Zhang W."/>
            <person name="Sun S."/>
            <person name="Liao Y."/>
            <person name="Zhang X."/>
            <person name="Yang L."/>
            <person name="Song C."/>
            <person name="Wang M."/>
            <person name="Shi J."/>
            <person name="Liu G."/>
            <person name="Liu J."/>
            <person name="Zhou H."/>
            <person name="Zhou W."/>
            <person name="Yu Q."/>
            <person name="An N."/>
            <person name="Chen Y."/>
            <person name="Cai Q."/>
            <person name="Wang B."/>
            <person name="Liu B."/>
            <person name="Min J."/>
            <person name="Huang Y."/>
            <person name="Wu H."/>
            <person name="Li Z."/>
            <person name="Zhang Y."/>
            <person name="Yin Y."/>
            <person name="Song W."/>
            <person name="Jiang J."/>
            <person name="Jackson S.A."/>
            <person name="Wing R.A."/>
            <person name="Wang J."/>
            <person name="Chen M."/>
        </authorList>
    </citation>
    <scope>NUCLEOTIDE SEQUENCE [LARGE SCALE GENOMIC DNA]</scope>
    <source>
        <strain evidence="4">cv. IRGC 101232</strain>
    </source>
</reference>
<dbReference type="Gene3D" id="3.90.180.10">
    <property type="entry name" value="Medium-chain alcohol dehydrogenases, catalytic domain"/>
    <property type="match status" value="2"/>
</dbReference>
<reference evidence="4" key="2">
    <citation type="submission" date="2013-04" db="UniProtKB">
        <authorList>
            <consortium name="EnsemblPlants"/>
        </authorList>
    </citation>
    <scope>IDENTIFICATION</scope>
</reference>
<dbReference type="InterPro" id="IPR041694">
    <property type="entry name" value="ADH_N_2"/>
</dbReference>
<dbReference type="FunFam" id="3.40.50.720:FF:000121">
    <property type="entry name" value="Prostaglandin reductase 2"/>
    <property type="match status" value="1"/>
</dbReference>
<name>J3NC99_ORYBR</name>
<evidence type="ECO:0000313" key="4">
    <source>
        <dbReference type="EnsemblPlants" id="OB12G16070.1"/>
    </source>
</evidence>
<dbReference type="Pfam" id="PF00107">
    <property type="entry name" value="ADH_zinc_N"/>
    <property type="match status" value="1"/>
</dbReference>
<keyword evidence="5" id="KW-1185">Reference proteome</keyword>
<dbReference type="eggNOG" id="KOG1196">
    <property type="taxonomic scope" value="Eukaryota"/>
</dbReference>
<dbReference type="EnsemblPlants" id="OB12G16070.1">
    <property type="protein sequence ID" value="OB12G16070.1"/>
    <property type="gene ID" value="OB12G16070"/>
</dbReference>
<dbReference type="InterPro" id="IPR020843">
    <property type="entry name" value="ER"/>
</dbReference>
<comment type="subunit">
    <text evidence="1">Homodimer.</text>
</comment>
<dbReference type="OrthoDB" id="809632at2759"/>
<dbReference type="RefSeq" id="XP_015698562.1">
    <property type="nucleotide sequence ID" value="XM_015843076.2"/>
</dbReference>
<accession>J3NC99</accession>
<dbReference type="InterPro" id="IPR011032">
    <property type="entry name" value="GroES-like_sf"/>
</dbReference>
<dbReference type="OMA" id="FNCFDYF"/>
<dbReference type="CDD" id="cd08295">
    <property type="entry name" value="double_bond_reductase_like"/>
    <property type="match status" value="1"/>
</dbReference>
<gene>
    <name evidence="4" type="primary">LOC102709126</name>
</gene>
<dbReference type="Gene3D" id="3.40.50.720">
    <property type="entry name" value="NAD(P)-binding Rossmann-like Domain"/>
    <property type="match status" value="1"/>
</dbReference>
<keyword evidence="2" id="KW-0560">Oxidoreductase</keyword>
<dbReference type="Pfam" id="PF16884">
    <property type="entry name" value="ADH_N_2"/>
    <property type="match status" value="1"/>
</dbReference>
<evidence type="ECO:0000313" key="5">
    <source>
        <dbReference type="Proteomes" id="UP000006038"/>
    </source>
</evidence>
<sequence>MVMVTAAVTNRRVILKRYVTGMLSEDDMEVVTAETPLPPADAGLAMLSEDDMEVVTAEAPLPPADAGLAAVLVKNLYISCDPYMRSRMTRHEVPSYVPDYVPGEVLTNYGVMKVISSGHPDFKAGDLVWGVTGWEEYTLIDNPESLSKINHPDLPLSYYTGVLGIAGLTAYAGFFEVCKPKKGEHVFVSTASGAVGQIVGQLAKITGCHVVGSAGSDEKVNLLKTKFGFDDAFNYKKEPDLDVALKRYFPKGIDIYFENVGGSTLDAVLPNMRLFGRIAACGMISQYNLDSPDGVHNLFYIITKRLRMEGFLVFDYFGMYRQFEEMAGYLKEGKVEYLQDIVEGLDAAPAALIRLYTSSNVGKQLVTIPRD</sequence>
<dbReference type="InterPro" id="IPR036291">
    <property type="entry name" value="NAD(P)-bd_dom_sf"/>
</dbReference>
<dbReference type="GeneID" id="102709126"/>